<dbReference type="EMBL" id="MN448287">
    <property type="protein sequence ID" value="QFG74374.1"/>
    <property type="molecule type" value="Genomic_DNA"/>
</dbReference>
<dbReference type="InterPro" id="IPR043803">
    <property type="entry name" value="DUF5872"/>
</dbReference>
<name>A0A5J6VLM2_9VIRU</name>
<evidence type="ECO:0000313" key="2">
    <source>
        <dbReference type="EMBL" id="QFG74374.1"/>
    </source>
</evidence>
<protein>
    <recommendedName>
        <fullName evidence="1">DUF5872 domain-containing protein</fullName>
    </recommendedName>
</protein>
<dbReference type="Pfam" id="PF19197">
    <property type="entry name" value="DUF5872"/>
    <property type="match status" value="1"/>
</dbReference>
<evidence type="ECO:0000259" key="1">
    <source>
        <dbReference type="Pfam" id="PF19197"/>
    </source>
</evidence>
<accession>A0A5J6VLM2</accession>
<reference evidence="2" key="1">
    <citation type="journal article" date="2019" name="Philos. Trans. R. Soc. Lond., B, Biol. Sci.">
        <title>Targeted metagenomic recovery of four divergent viruses reveals shared and distinctive characteristics of giant viruses of marine eukaryotes.</title>
        <authorList>
            <person name="Needham D.M."/>
            <person name="Poirier C."/>
            <person name="Hehenberger E."/>
            <person name="Jimenez V."/>
            <person name="Swalwell J.E."/>
            <person name="Santoro A.E."/>
            <person name="Worden A.Z."/>
        </authorList>
    </citation>
    <scope>NUCLEOTIDE SEQUENCE</scope>
    <source>
        <strain evidence="2">MPacV-611</strain>
    </source>
</reference>
<feature type="domain" description="DUF5872" evidence="1">
    <location>
        <begin position="6"/>
        <end position="124"/>
    </location>
</feature>
<proteinExistence type="predicted"/>
<organism evidence="2">
    <name type="scientific">Megaviridae environmental sample</name>
    <dbReference type="NCBI Taxonomy" id="1737588"/>
    <lineage>
        <taxon>Viruses</taxon>
        <taxon>Varidnaviria</taxon>
        <taxon>Bamfordvirae</taxon>
        <taxon>Nucleocytoviricota</taxon>
        <taxon>Megaviricetes</taxon>
        <taxon>Imitervirales</taxon>
        <taxon>Mimiviridae</taxon>
        <taxon>environmental samples</taxon>
    </lineage>
</organism>
<sequence>MVKRKPLDEKLYNKVKRAAKKKFDRFPSIYASSWITREYVKRGGKYNKPKSSKDKTSGQSRWYKEKWIQIVPYLKDKKKIECGAKNKDPKACRPLRRISKETPPTMGEIVKKYGKEKVLKLARKKNRDMEGRLSWKRGTFKPSK</sequence>